<protein>
    <submittedName>
        <fullName evidence="2">Antibiotic biosynthesis monooxygenase</fullName>
    </submittedName>
</protein>
<dbReference type="Gene3D" id="3.30.70.100">
    <property type="match status" value="1"/>
</dbReference>
<evidence type="ECO:0000313" key="2">
    <source>
        <dbReference type="EMBL" id="MBD5770851.1"/>
    </source>
</evidence>
<dbReference type="GO" id="GO:0004497">
    <property type="term" value="F:monooxygenase activity"/>
    <property type="evidence" value="ECO:0007669"/>
    <property type="project" value="UniProtKB-KW"/>
</dbReference>
<dbReference type="InterPro" id="IPR007138">
    <property type="entry name" value="ABM_dom"/>
</dbReference>
<dbReference type="InterPro" id="IPR011008">
    <property type="entry name" value="Dimeric_a/b-barrel"/>
</dbReference>
<feature type="domain" description="ABM" evidence="1">
    <location>
        <begin position="5"/>
        <end position="70"/>
    </location>
</feature>
<evidence type="ECO:0000259" key="1">
    <source>
        <dbReference type="Pfam" id="PF03992"/>
    </source>
</evidence>
<keyword evidence="2" id="KW-0503">Monooxygenase</keyword>
<dbReference type="EMBL" id="JACYFC010000002">
    <property type="protein sequence ID" value="MBD5770851.1"/>
    <property type="molecule type" value="Genomic_DNA"/>
</dbReference>
<dbReference type="Pfam" id="PF03992">
    <property type="entry name" value="ABM"/>
    <property type="match status" value="1"/>
</dbReference>
<evidence type="ECO:0000313" key="3">
    <source>
        <dbReference type="Proteomes" id="UP000604161"/>
    </source>
</evidence>
<organism evidence="2 3">
    <name type="scientific">Marinomonas colpomeniae</name>
    <dbReference type="NCBI Taxonomy" id="2774408"/>
    <lineage>
        <taxon>Bacteria</taxon>
        <taxon>Pseudomonadati</taxon>
        <taxon>Pseudomonadota</taxon>
        <taxon>Gammaproteobacteria</taxon>
        <taxon>Oceanospirillales</taxon>
        <taxon>Oceanospirillaceae</taxon>
        <taxon>Marinomonas</taxon>
    </lineage>
</organism>
<gene>
    <name evidence="2" type="ORF">IF202_07275</name>
</gene>
<comment type="caution">
    <text evidence="2">The sequence shown here is derived from an EMBL/GenBank/DDBJ whole genome shotgun (WGS) entry which is preliminary data.</text>
</comment>
<proteinExistence type="predicted"/>
<sequence>MAKVTLSGYIEVPKEDLDAVLFELPNHVSLTQQETGCITFTVTQDQEKPCHFDVYEEFIDKATFEKHQARVKASDWGKVTQNVKRFYTITGH</sequence>
<name>A0ABR8NXU7_9GAMM</name>
<dbReference type="Proteomes" id="UP000604161">
    <property type="component" value="Unassembled WGS sequence"/>
</dbReference>
<keyword evidence="2" id="KW-0560">Oxidoreductase</keyword>
<dbReference type="RefSeq" id="WP_191594224.1">
    <property type="nucleotide sequence ID" value="NZ_JACYFC010000002.1"/>
</dbReference>
<keyword evidence="3" id="KW-1185">Reference proteome</keyword>
<dbReference type="SUPFAM" id="SSF54909">
    <property type="entry name" value="Dimeric alpha+beta barrel"/>
    <property type="match status" value="1"/>
</dbReference>
<reference evidence="2 3" key="1">
    <citation type="submission" date="2020-09" db="EMBL/GenBank/DDBJ databases">
        <title>Marinomonas sp. nov., isolated from the cysticercosis algae of Qingdao, China.</title>
        <authorList>
            <person name="Sun X."/>
        </authorList>
    </citation>
    <scope>NUCLEOTIDE SEQUENCE [LARGE SCALE GENOMIC DNA]</scope>
    <source>
        <strain evidence="2 3">SM2066</strain>
    </source>
</reference>
<accession>A0ABR8NXU7</accession>